<accession>A0A2Z7ADQ5</accession>
<evidence type="ECO:0000313" key="2">
    <source>
        <dbReference type="EMBL" id="KZV17140.1"/>
    </source>
</evidence>
<keyword evidence="3" id="KW-1185">Reference proteome</keyword>
<evidence type="ECO:0000313" key="3">
    <source>
        <dbReference type="Proteomes" id="UP000250235"/>
    </source>
</evidence>
<reference evidence="2 3" key="1">
    <citation type="journal article" date="2015" name="Proc. Natl. Acad. Sci. U.S.A.">
        <title>The resurrection genome of Boea hygrometrica: A blueprint for survival of dehydration.</title>
        <authorList>
            <person name="Xiao L."/>
            <person name="Yang G."/>
            <person name="Zhang L."/>
            <person name="Yang X."/>
            <person name="Zhao S."/>
            <person name="Ji Z."/>
            <person name="Zhou Q."/>
            <person name="Hu M."/>
            <person name="Wang Y."/>
            <person name="Chen M."/>
            <person name="Xu Y."/>
            <person name="Jin H."/>
            <person name="Xiao X."/>
            <person name="Hu G."/>
            <person name="Bao F."/>
            <person name="Hu Y."/>
            <person name="Wan P."/>
            <person name="Li L."/>
            <person name="Deng X."/>
            <person name="Kuang T."/>
            <person name="Xiang C."/>
            <person name="Zhu J.K."/>
            <person name="Oliver M.J."/>
            <person name="He Y."/>
        </authorList>
    </citation>
    <scope>NUCLEOTIDE SEQUENCE [LARGE SCALE GENOMIC DNA]</scope>
    <source>
        <strain evidence="3">cv. XS01</strain>
    </source>
</reference>
<gene>
    <name evidence="2" type="ORF">F511_11710</name>
</gene>
<feature type="region of interest" description="Disordered" evidence="1">
    <location>
        <begin position="179"/>
        <end position="210"/>
    </location>
</feature>
<evidence type="ECO:0000256" key="1">
    <source>
        <dbReference type="SAM" id="MobiDB-lite"/>
    </source>
</evidence>
<name>A0A2Z7ADQ5_9LAMI</name>
<dbReference type="Proteomes" id="UP000250235">
    <property type="component" value="Unassembled WGS sequence"/>
</dbReference>
<dbReference type="EMBL" id="KV018454">
    <property type="protein sequence ID" value="KZV17140.1"/>
    <property type="molecule type" value="Genomic_DNA"/>
</dbReference>
<sequence length="611" mass="67874">MFELALDSFREALSSYTIHGGCIWLERDREVAVFGRVFVRAVFKNTELLQLKLNNRISYTYIELVGKTSWNEALALLAPSWFHYNAVRFDLRAALTKRNLPLLEQCMRLYDTMKICRGEYLLTVEIKGCLAPTSFTGKLALQRLAVEFSESCPRLESRLLRQSALEDLTNLSRMEYPPCSGRNKSDVKTGGGAWRDGGRRMGRAAERGGRSEGRHLASTCVTLNGSGIQLAVGSQQLRLRNHNFGLAHLIMIKRLEKSPHDPLGITDNACKNQSVVVTAQYGPFNTYIPIRSTIIGKSRVARDPITMHTSRRSNSDITCVTRVSMTFRVVRTNQYNQDLRLIHSTNGNHLESPNEGSSIDHQEVPDLCFLDFVVATMCGNCSSGAGEILRASGNTALSSPCWYLLATMRRVVNYHGSWFGQLQVELLMHLVFRVWCKDERFKKKSGSGSSGLVALVAVVLGQSFVASVEASIRQLSALAGSPQAAAPPHGRGGSSRGLSPQFLQPRVGETQFRPFQLPGSSINADVDFSRWCISAYLAVARDQLLRVISCWYFSCDDQQRALRDSEATAFCDQEPAVSFVGVFLSGYQNYVVLISWNDSVLSGALCTSCWL</sequence>
<dbReference type="AlphaFoldDB" id="A0A2Z7ADQ5"/>
<protein>
    <submittedName>
        <fullName evidence="2">TMV resistance protein N-like</fullName>
    </submittedName>
</protein>
<organism evidence="2 3">
    <name type="scientific">Dorcoceras hygrometricum</name>
    <dbReference type="NCBI Taxonomy" id="472368"/>
    <lineage>
        <taxon>Eukaryota</taxon>
        <taxon>Viridiplantae</taxon>
        <taxon>Streptophyta</taxon>
        <taxon>Embryophyta</taxon>
        <taxon>Tracheophyta</taxon>
        <taxon>Spermatophyta</taxon>
        <taxon>Magnoliopsida</taxon>
        <taxon>eudicotyledons</taxon>
        <taxon>Gunneridae</taxon>
        <taxon>Pentapetalae</taxon>
        <taxon>asterids</taxon>
        <taxon>lamiids</taxon>
        <taxon>Lamiales</taxon>
        <taxon>Gesneriaceae</taxon>
        <taxon>Didymocarpoideae</taxon>
        <taxon>Trichosporeae</taxon>
        <taxon>Loxocarpinae</taxon>
        <taxon>Dorcoceras</taxon>
    </lineage>
</organism>
<proteinExistence type="predicted"/>
<feature type="compositionally biased region" description="Basic and acidic residues" evidence="1">
    <location>
        <begin position="196"/>
        <end position="210"/>
    </location>
</feature>